<dbReference type="AlphaFoldDB" id="A0A377G907"/>
<evidence type="ECO:0000313" key="1">
    <source>
        <dbReference type="EMBL" id="STO21297.1"/>
    </source>
</evidence>
<evidence type="ECO:0000313" key="2">
    <source>
        <dbReference type="Proteomes" id="UP000254554"/>
    </source>
</evidence>
<protein>
    <submittedName>
        <fullName evidence="1">Uncharacterized protein</fullName>
    </submittedName>
</protein>
<keyword evidence="2" id="KW-1185">Reference proteome</keyword>
<accession>A0A377G907</accession>
<gene>
    <name evidence="1" type="ORF">NCTC11370_01362</name>
</gene>
<reference evidence="1 2" key="1">
    <citation type="submission" date="2018-06" db="EMBL/GenBank/DDBJ databases">
        <authorList>
            <consortium name="Pathogen Informatics"/>
            <person name="Doyle S."/>
        </authorList>
    </citation>
    <scope>NUCLEOTIDE SEQUENCE [LARGE SCALE GENOMIC DNA]</scope>
    <source>
        <strain evidence="1 2">NCTC11370</strain>
    </source>
</reference>
<proteinExistence type="predicted"/>
<sequence length="280" mass="32453">MQSKTENQSLYGITPPDMHLLMQLKKRSSLEKGKTFQCYVTSLRRLSSFFDSLNASMSEIPENYRFQIAIGVKNDLLEHWFIVDFYYKEGVFNTFTLDAFNMHGPLKSFFDQLRAAFPDGKHYYFDGRDGNIQYSGKHCQTFVREHAALLLNICPADLYELLEKVTILEGSKHENIKMFTLADFSKEGMELLTPLIRSIQSMKAYNKLPENIKQSKASTDGDSLEQWIQKKRVFCPVKGSFLNYSIHAKDAIYARKLEKNKEVVQISVEEYLNDSQKLVF</sequence>
<organism evidence="1 2">
    <name type="scientific">Fluoribacter dumoffii</name>
    <dbReference type="NCBI Taxonomy" id="463"/>
    <lineage>
        <taxon>Bacteria</taxon>
        <taxon>Pseudomonadati</taxon>
        <taxon>Pseudomonadota</taxon>
        <taxon>Gammaproteobacteria</taxon>
        <taxon>Legionellales</taxon>
        <taxon>Legionellaceae</taxon>
        <taxon>Fluoribacter</taxon>
    </lineage>
</organism>
<dbReference type="EMBL" id="UGGT01000001">
    <property type="protein sequence ID" value="STO21297.1"/>
    <property type="molecule type" value="Genomic_DNA"/>
</dbReference>
<dbReference type="RefSeq" id="WP_010653575.1">
    <property type="nucleotide sequence ID" value="NZ_JAPHOS010000001.1"/>
</dbReference>
<dbReference type="GeneID" id="93292064"/>
<name>A0A377G907_9GAMM</name>
<dbReference type="Proteomes" id="UP000254554">
    <property type="component" value="Unassembled WGS sequence"/>
</dbReference>